<feature type="transmembrane region" description="Helical" evidence="5">
    <location>
        <begin position="80"/>
        <end position="101"/>
    </location>
</feature>
<dbReference type="InterPro" id="IPR036249">
    <property type="entry name" value="Thioredoxin-like_sf"/>
</dbReference>
<dbReference type="PROSITE" id="PS51352">
    <property type="entry name" value="THIOREDOXIN_2"/>
    <property type="match status" value="1"/>
</dbReference>
<dbReference type="RefSeq" id="WP_048879156.1">
    <property type="nucleotide sequence ID" value="NZ_BANC01000056.1"/>
</dbReference>
<keyword evidence="8" id="KW-1185">Reference proteome</keyword>
<dbReference type="AlphaFoldDB" id="A0A0D6PGI4"/>
<dbReference type="GO" id="GO:0042158">
    <property type="term" value="P:lipoprotein biosynthetic process"/>
    <property type="evidence" value="ECO:0007669"/>
    <property type="project" value="InterPro"/>
</dbReference>
<feature type="domain" description="Thioredoxin" evidence="6">
    <location>
        <begin position="143"/>
        <end position="288"/>
    </location>
</feature>
<keyword evidence="3" id="KW-1015">Disulfide bond</keyword>
<dbReference type="STRING" id="1120923.SAMN02746095_03987"/>
<gene>
    <name evidence="7" type="ORF">Aam_057_005</name>
</gene>
<protein>
    <submittedName>
        <fullName evidence="7">Alkyl hydroperoxide reductase/thiol:disulfide interchange protein</fullName>
    </submittedName>
</protein>
<dbReference type="GO" id="GO:0008961">
    <property type="term" value="F:phosphatidylglycerol-prolipoprotein diacylglyceryl transferase activity"/>
    <property type="evidence" value="ECO:0007669"/>
    <property type="project" value="InterPro"/>
</dbReference>
<evidence type="ECO:0000256" key="3">
    <source>
        <dbReference type="ARBA" id="ARBA00023157"/>
    </source>
</evidence>
<evidence type="ECO:0000256" key="1">
    <source>
        <dbReference type="ARBA" id="ARBA00004196"/>
    </source>
</evidence>
<keyword evidence="4" id="KW-0676">Redox-active center</keyword>
<dbReference type="InterPro" id="IPR000866">
    <property type="entry name" value="AhpC/TSA"/>
</dbReference>
<accession>A0A0D6PGI4</accession>
<feature type="transmembrane region" description="Helical" evidence="5">
    <location>
        <begin position="12"/>
        <end position="30"/>
    </location>
</feature>
<keyword evidence="5" id="KW-0812">Transmembrane</keyword>
<dbReference type="GO" id="GO:0017004">
    <property type="term" value="P:cytochrome complex assembly"/>
    <property type="evidence" value="ECO:0007669"/>
    <property type="project" value="UniProtKB-KW"/>
</dbReference>
<evidence type="ECO:0000256" key="4">
    <source>
        <dbReference type="ARBA" id="ARBA00023284"/>
    </source>
</evidence>
<comment type="caution">
    <text evidence="7">The sequence shown here is derived from an EMBL/GenBank/DDBJ whole genome shotgun (WGS) entry which is preliminary data.</text>
</comment>
<evidence type="ECO:0000313" key="7">
    <source>
        <dbReference type="EMBL" id="GAN80757.1"/>
    </source>
</evidence>
<dbReference type="PANTHER" id="PTHR42852:SF6">
    <property type="entry name" value="THIOL:DISULFIDE INTERCHANGE PROTEIN DSBE"/>
    <property type="match status" value="1"/>
</dbReference>
<dbReference type="InterPro" id="IPR050553">
    <property type="entry name" value="Thioredoxin_ResA/DsbE_sf"/>
</dbReference>
<comment type="subcellular location">
    <subcellularLocation>
        <location evidence="1">Cell envelope</location>
    </subcellularLocation>
</comment>
<dbReference type="InterPro" id="IPR013766">
    <property type="entry name" value="Thioredoxin_domain"/>
</dbReference>
<dbReference type="GO" id="GO:0016209">
    <property type="term" value="F:antioxidant activity"/>
    <property type="evidence" value="ECO:0007669"/>
    <property type="project" value="InterPro"/>
</dbReference>
<keyword evidence="5" id="KW-1133">Transmembrane helix</keyword>
<dbReference type="InterPro" id="IPR001640">
    <property type="entry name" value="Lgt"/>
</dbReference>
<evidence type="ECO:0000313" key="8">
    <source>
        <dbReference type="Proteomes" id="UP000032668"/>
    </source>
</evidence>
<feature type="transmembrane region" description="Helical" evidence="5">
    <location>
        <begin position="51"/>
        <end position="68"/>
    </location>
</feature>
<keyword evidence="2" id="KW-0201">Cytochrome c-type biogenesis</keyword>
<dbReference type="Pfam" id="PF00578">
    <property type="entry name" value="AhpC-TSA"/>
    <property type="match status" value="1"/>
</dbReference>
<dbReference type="CDD" id="cd02966">
    <property type="entry name" value="TlpA_like_family"/>
    <property type="match status" value="1"/>
</dbReference>
<name>A0A0D6PGI4_9PROT</name>
<feature type="transmembrane region" description="Helical" evidence="5">
    <location>
        <begin position="113"/>
        <end position="134"/>
    </location>
</feature>
<dbReference type="SUPFAM" id="SSF52833">
    <property type="entry name" value="Thioredoxin-like"/>
    <property type="match status" value="1"/>
</dbReference>
<dbReference type="PANTHER" id="PTHR42852">
    <property type="entry name" value="THIOL:DISULFIDE INTERCHANGE PROTEIN DSBE"/>
    <property type="match status" value="1"/>
</dbReference>
<dbReference type="PROSITE" id="PS00194">
    <property type="entry name" value="THIOREDOXIN_1"/>
    <property type="match status" value="1"/>
</dbReference>
<dbReference type="Pfam" id="PF01790">
    <property type="entry name" value="LGT"/>
    <property type="match status" value="1"/>
</dbReference>
<dbReference type="OrthoDB" id="9799347at2"/>
<dbReference type="GO" id="GO:0030313">
    <property type="term" value="C:cell envelope"/>
    <property type="evidence" value="ECO:0007669"/>
    <property type="project" value="UniProtKB-SubCell"/>
</dbReference>
<sequence length="289" mass="31862">MPPVISLGGLLIQTPRLALLVFAVLMIWLINWSTRRWFGREGTLGAHVERSFIIGVLGARIVYVAQNFQAYRDHFLSAFYVWQTGYAVWGGFVFALGYLGWATWRRRLALPELRLIGAIGMPLSAFYIASLATLGRFAAADQLHIGSQLPHYGFVTIDGRQANLATLRGGPAVVNIWATWCLPCREEMPLLSRTYTTDDKKDFALVGVDLAEPASRVQAFLGQQPVSYPIWTDPAGSRKSPSTTLFEKTGGFAVPTTIFVGRRGIIKAIYVGKLTTAILAVNLQKIQGT</sequence>
<dbReference type="GO" id="GO:0015036">
    <property type="term" value="F:disulfide oxidoreductase activity"/>
    <property type="evidence" value="ECO:0007669"/>
    <property type="project" value="UniProtKB-ARBA"/>
</dbReference>
<evidence type="ECO:0000256" key="2">
    <source>
        <dbReference type="ARBA" id="ARBA00022748"/>
    </source>
</evidence>
<dbReference type="InterPro" id="IPR017937">
    <property type="entry name" value="Thioredoxin_CS"/>
</dbReference>
<dbReference type="EMBL" id="BANC01000056">
    <property type="protein sequence ID" value="GAN80757.1"/>
    <property type="molecule type" value="Genomic_DNA"/>
</dbReference>
<reference evidence="7 8" key="1">
    <citation type="submission" date="2012-11" db="EMBL/GenBank/DDBJ databases">
        <title>Whole genome sequence of Acidocella aminolytica 101 = DSM 11237.</title>
        <authorList>
            <person name="Azuma Y."/>
            <person name="Higashiura N."/>
            <person name="Hirakawa H."/>
            <person name="Matsushita K."/>
        </authorList>
    </citation>
    <scope>NUCLEOTIDE SEQUENCE [LARGE SCALE GENOMIC DNA]</scope>
    <source>
        <strain evidence="8">101 / DSM 11237</strain>
    </source>
</reference>
<dbReference type="Gene3D" id="3.40.30.10">
    <property type="entry name" value="Glutaredoxin"/>
    <property type="match status" value="1"/>
</dbReference>
<evidence type="ECO:0000259" key="6">
    <source>
        <dbReference type="PROSITE" id="PS51352"/>
    </source>
</evidence>
<proteinExistence type="predicted"/>
<keyword evidence="5" id="KW-0472">Membrane</keyword>
<organism evidence="7 8">
    <name type="scientific">Acidocella aminolytica 101 = DSM 11237</name>
    <dbReference type="NCBI Taxonomy" id="1120923"/>
    <lineage>
        <taxon>Bacteria</taxon>
        <taxon>Pseudomonadati</taxon>
        <taxon>Pseudomonadota</taxon>
        <taxon>Alphaproteobacteria</taxon>
        <taxon>Acetobacterales</taxon>
        <taxon>Acidocellaceae</taxon>
        <taxon>Acidocella</taxon>
    </lineage>
</organism>
<dbReference type="GO" id="GO:0005886">
    <property type="term" value="C:plasma membrane"/>
    <property type="evidence" value="ECO:0007669"/>
    <property type="project" value="InterPro"/>
</dbReference>
<evidence type="ECO:0000256" key="5">
    <source>
        <dbReference type="SAM" id="Phobius"/>
    </source>
</evidence>
<dbReference type="Proteomes" id="UP000032668">
    <property type="component" value="Unassembled WGS sequence"/>
</dbReference>